<dbReference type="Proteomes" id="UP000253141">
    <property type="component" value="Unassembled WGS sequence"/>
</dbReference>
<dbReference type="Gene3D" id="3.30.70.100">
    <property type="match status" value="1"/>
</dbReference>
<name>A0A369IC05_9BACT</name>
<dbReference type="OrthoDB" id="9798157at2"/>
<dbReference type="PROSITE" id="PS51725">
    <property type="entry name" value="ABM"/>
    <property type="match status" value="1"/>
</dbReference>
<dbReference type="GO" id="GO:0004497">
    <property type="term" value="F:monooxygenase activity"/>
    <property type="evidence" value="ECO:0007669"/>
    <property type="project" value="UniProtKB-KW"/>
</dbReference>
<reference evidence="2 3" key="1">
    <citation type="submission" date="2018-07" db="EMBL/GenBank/DDBJ databases">
        <title>Genome analysis of Runella aurantiaca.</title>
        <authorList>
            <person name="Yang X."/>
        </authorList>
    </citation>
    <scope>NUCLEOTIDE SEQUENCE [LARGE SCALE GENOMIC DNA]</scope>
    <source>
        <strain evidence="2 3">YX9</strain>
    </source>
</reference>
<evidence type="ECO:0000313" key="3">
    <source>
        <dbReference type="Proteomes" id="UP000253141"/>
    </source>
</evidence>
<evidence type="ECO:0000259" key="1">
    <source>
        <dbReference type="PROSITE" id="PS51725"/>
    </source>
</evidence>
<organism evidence="2 3">
    <name type="scientific">Runella aurantiaca</name>
    <dbReference type="NCBI Taxonomy" id="2282308"/>
    <lineage>
        <taxon>Bacteria</taxon>
        <taxon>Pseudomonadati</taxon>
        <taxon>Bacteroidota</taxon>
        <taxon>Cytophagia</taxon>
        <taxon>Cytophagales</taxon>
        <taxon>Spirosomataceae</taxon>
        <taxon>Runella</taxon>
    </lineage>
</organism>
<feature type="domain" description="ABM" evidence="1">
    <location>
        <begin position="2"/>
        <end position="92"/>
    </location>
</feature>
<dbReference type="InterPro" id="IPR007138">
    <property type="entry name" value="ABM_dom"/>
</dbReference>
<proteinExistence type="predicted"/>
<keyword evidence="2" id="KW-0560">Oxidoreductase</keyword>
<evidence type="ECO:0000313" key="2">
    <source>
        <dbReference type="EMBL" id="RDB05795.1"/>
    </source>
</evidence>
<dbReference type="AlphaFoldDB" id="A0A369IC05"/>
<keyword evidence="2" id="KW-0503">Monooxygenase</keyword>
<dbReference type="SUPFAM" id="SSF54909">
    <property type="entry name" value="Dimeric alpha+beta barrel"/>
    <property type="match status" value="1"/>
</dbReference>
<gene>
    <name evidence="2" type="ORF">DVG78_12480</name>
</gene>
<dbReference type="RefSeq" id="WP_114461399.1">
    <property type="nucleotide sequence ID" value="NZ_QPIW01000008.1"/>
</dbReference>
<comment type="caution">
    <text evidence="2">The sequence shown here is derived from an EMBL/GenBank/DDBJ whole genome shotgun (WGS) entry which is preliminary data.</text>
</comment>
<dbReference type="InterPro" id="IPR011008">
    <property type="entry name" value="Dimeric_a/b-barrel"/>
</dbReference>
<dbReference type="EMBL" id="QPIW01000008">
    <property type="protein sequence ID" value="RDB05795.1"/>
    <property type="molecule type" value="Genomic_DNA"/>
</dbReference>
<dbReference type="Pfam" id="PF03992">
    <property type="entry name" value="ABM"/>
    <property type="match status" value="1"/>
</dbReference>
<sequence length="101" mass="11704">MILELATIDIKPGTNAEFEQSLEKAQAVISQSKGYLGHDFKKCIEQQNRYVLLIRWESLEAHTIGFRESELFKEWRGLIGPFFENPPVVLHYEDLGMTSFE</sequence>
<keyword evidence="3" id="KW-1185">Reference proteome</keyword>
<protein>
    <submittedName>
        <fullName evidence="2">Antibiotic biosynthesis monooxygenase</fullName>
    </submittedName>
</protein>
<accession>A0A369IC05</accession>